<dbReference type="VEuPathDB" id="HostDB:ENSMMUG00000063631"/>
<reference evidence="11" key="2">
    <citation type="submission" date="2019-01" db="EMBL/GenBank/DDBJ databases">
        <authorList>
            <person name="Graves T."/>
            <person name="Eichler E.E."/>
            <person name="Wilson R.K."/>
        </authorList>
    </citation>
    <scope>NUCLEOTIDE SEQUENCE [LARGE SCALE GENOMIC DNA]</scope>
    <source>
        <strain evidence="11">17573</strain>
    </source>
</reference>
<dbReference type="GO" id="GO:0005615">
    <property type="term" value="C:extracellular space"/>
    <property type="evidence" value="ECO:0000318"/>
    <property type="project" value="GO_Central"/>
</dbReference>
<evidence type="ECO:0000256" key="1">
    <source>
        <dbReference type="ARBA" id="ARBA00004370"/>
    </source>
</evidence>
<name>A0A5F8ALN9_MACMU</name>
<gene>
    <name evidence="11" type="primary">LOC694341</name>
</gene>
<dbReference type="InParanoid" id="A0A5F8ALN9"/>
<dbReference type="GO" id="GO:0009897">
    <property type="term" value="C:external side of plasma membrane"/>
    <property type="evidence" value="ECO:0000318"/>
    <property type="project" value="GO_Central"/>
</dbReference>
<evidence type="ECO:0000256" key="4">
    <source>
        <dbReference type="ARBA" id="ARBA00023136"/>
    </source>
</evidence>
<dbReference type="InterPro" id="IPR050208">
    <property type="entry name" value="MHC_class-I_related"/>
</dbReference>
<evidence type="ECO:0000313" key="12">
    <source>
        <dbReference type="Proteomes" id="UP000006718"/>
    </source>
</evidence>
<feature type="domain" description="MHC class I-like antigen recognition-like" evidence="10">
    <location>
        <begin position="131"/>
        <end position="289"/>
    </location>
</feature>
<dbReference type="GO" id="GO:0002476">
    <property type="term" value="P:antigen processing and presentation of endogenous peptide antigen via MHC class Ib"/>
    <property type="evidence" value="ECO:0000318"/>
    <property type="project" value="GO_Central"/>
</dbReference>
<feature type="transmembrane region" description="Helical" evidence="9">
    <location>
        <begin position="86"/>
        <end position="108"/>
    </location>
</feature>
<keyword evidence="9" id="KW-1133">Transmembrane helix</keyword>
<evidence type="ECO:0000256" key="6">
    <source>
        <dbReference type="ARBA" id="ARBA00023180"/>
    </source>
</evidence>
<evidence type="ECO:0000256" key="9">
    <source>
        <dbReference type="SAM" id="Phobius"/>
    </source>
</evidence>
<dbReference type="FunFam" id="3.30.500.10:FF:000004">
    <property type="entry name" value="Retinoic acid early-inducible protein 1-beta"/>
    <property type="match status" value="1"/>
</dbReference>
<protein>
    <recommendedName>
        <fullName evidence="10">MHC class I-like antigen recognition-like domain-containing protein</fullName>
    </recommendedName>
</protein>
<accession>A0A5F8ALN9</accession>
<dbReference type="InterPro" id="IPR037055">
    <property type="entry name" value="MHC_I-like_Ag-recog_sf"/>
</dbReference>
<keyword evidence="4 9" id="KW-0472">Membrane</keyword>
<feature type="transmembrane region" description="Helical" evidence="9">
    <location>
        <begin position="313"/>
        <end position="330"/>
    </location>
</feature>
<dbReference type="SMR" id="A0A5F8ALN9"/>
<dbReference type="PaxDb" id="9544-ENSMMUP00000009193"/>
<dbReference type="STRING" id="9544.ENSMMUP00000077873"/>
<dbReference type="Pfam" id="PF00129">
    <property type="entry name" value="MHC_I"/>
    <property type="match status" value="1"/>
</dbReference>
<comment type="similarity">
    <text evidence="2">Belongs to the MHC class I family.</text>
</comment>
<comment type="function">
    <text evidence="7">Binds and activates the KLRK1/NKG2D receptor, mediating natural killer cell cytotoxicity.</text>
</comment>
<evidence type="ECO:0000256" key="8">
    <source>
        <dbReference type="SAM" id="MobiDB-lite"/>
    </source>
</evidence>
<dbReference type="SUPFAM" id="SSF54452">
    <property type="entry name" value="MHC antigen-recognition domain"/>
    <property type="match status" value="1"/>
</dbReference>
<proteinExistence type="inferred from homology"/>
<comment type="subcellular location">
    <subcellularLocation>
        <location evidence="1">Membrane</location>
    </subcellularLocation>
</comment>
<dbReference type="Ensembl" id="ENSMMUT00000079907.1">
    <property type="protein sequence ID" value="ENSMMUP00000077873.1"/>
    <property type="gene ID" value="ENSMMUG00000063631.1"/>
</dbReference>
<dbReference type="GeneTree" id="ENSGT01120000271825"/>
<feature type="compositionally biased region" description="Gly residues" evidence="8">
    <location>
        <begin position="33"/>
        <end position="44"/>
    </location>
</feature>
<keyword evidence="9" id="KW-0812">Transmembrane</keyword>
<dbReference type="Proteomes" id="UP000006718">
    <property type="component" value="Chromosome 4"/>
</dbReference>
<dbReference type="InterPro" id="IPR011162">
    <property type="entry name" value="MHC_I/II-like_Ag-recog"/>
</dbReference>
<dbReference type="GO" id="GO:0001916">
    <property type="term" value="P:positive regulation of T cell mediated cytotoxicity"/>
    <property type="evidence" value="ECO:0000318"/>
    <property type="project" value="GO_Central"/>
</dbReference>
<dbReference type="GO" id="GO:0006955">
    <property type="term" value="P:immune response"/>
    <property type="evidence" value="ECO:0000318"/>
    <property type="project" value="GO_Central"/>
</dbReference>
<dbReference type="FunCoup" id="A0A5F8ALN9">
    <property type="interactions" value="242"/>
</dbReference>
<dbReference type="PANTHER" id="PTHR16675">
    <property type="entry name" value="MHC CLASS I-RELATED"/>
    <property type="match status" value="1"/>
</dbReference>
<dbReference type="PANTHER" id="PTHR16675:SF268">
    <property type="entry name" value="UL16-BINDING PROTEIN 1"/>
    <property type="match status" value="1"/>
</dbReference>
<evidence type="ECO:0000256" key="7">
    <source>
        <dbReference type="ARBA" id="ARBA00054882"/>
    </source>
</evidence>
<evidence type="ECO:0000313" key="11">
    <source>
        <dbReference type="Ensembl" id="ENSMMUP00000077873.1"/>
    </source>
</evidence>
<evidence type="ECO:0000256" key="5">
    <source>
        <dbReference type="ARBA" id="ARBA00023157"/>
    </source>
</evidence>
<dbReference type="OMA" id="MACWRED"/>
<organism evidence="11 12">
    <name type="scientific">Macaca mulatta</name>
    <name type="common">Rhesus macaque</name>
    <dbReference type="NCBI Taxonomy" id="9544"/>
    <lineage>
        <taxon>Eukaryota</taxon>
        <taxon>Metazoa</taxon>
        <taxon>Chordata</taxon>
        <taxon>Craniata</taxon>
        <taxon>Vertebrata</taxon>
        <taxon>Euteleostomi</taxon>
        <taxon>Mammalia</taxon>
        <taxon>Eutheria</taxon>
        <taxon>Euarchontoglires</taxon>
        <taxon>Primates</taxon>
        <taxon>Haplorrhini</taxon>
        <taxon>Catarrhini</taxon>
        <taxon>Cercopithecidae</taxon>
        <taxon>Cercopithecinae</taxon>
        <taxon>Macaca</taxon>
    </lineage>
</organism>
<dbReference type="Gene3D" id="3.30.500.10">
    <property type="entry name" value="MHC class I-like antigen recognition-like"/>
    <property type="match status" value="1"/>
</dbReference>
<reference evidence="11" key="3">
    <citation type="submission" date="2025-08" db="UniProtKB">
        <authorList>
            <consortium name="Ensembl"/>
        </authorList>
    </citation>
    <scope>IDENTIFICATION</scope>
    <source>
        <strain evidence="11">17573</strain>
    </source>
</reference>
<dbReference type="InterPro" id="IPR011161">
    <property type="entry name" value="MHC_I-like_Ag-recog"/>
</dbReference>
<keyword evidence="12" id="KW-1185">Reference proteome</keyword>
<keyword evidence="6" id="KW-0325">Glycoprotein</keyword>
<evidence type="ECO:0000256" key="3">
    <source>
        <dbReference type="ARBA" id="ARBA00022729"/>
    </source>
</evidence>
<evidence type="ECO:0000259" key="10">
    <source>
        <dbReference type="Pfam" id="PF00129"/>
    </source>
</evidence>
<dbReference type="Bgee" id="ENSMMUG00000063631">
    <property type="expression patterns" value="Expressed in fibroblast and 8 other cell types or tissues"/>
</dbReference>
<keyword evidence="3" id="KW-0732">Signal</keyword>
<reference evidence="12" key="1">
    <citation type="journal article" date="2007" name="Science">
        <title>Evolutionary and biomedical insights from the rhesus macaque genome.</title>
        <authorList>
            <person name="Gibbs R.A."/>
            <person name="Rogers J."/>
            <person name="Katze M.G."/>
            <person name="Bumgarner R."/>
            <person name="Weinstock G.M."/>
            <person name="Mardis E.R."/>
            <person name="Remington K.A."/>
            <person name="Strausberg R.L."/>
            <person name="Venter J.C."/>
            <person name="Wilson R.K."/>
            <person name="Batzer M.A."/>
            <person name="Bustamante C.D."/>
            <person name="Eichler E.E."/>
            <person name="Hahn M.W."/>
            <person name="Hardison R.C."/>
            <person name="Makova K.D."/>
            <person name="Miller W."/>
            <person name="Milosavljevic A."/>
            <person name="Palermo R.E."/>
            <person name="Siepel A."/>
            <person name="Sikela J.M."/>
            <person name="Attaway T."/>
            <person name="Bell S."/>
            <person name="Bernard K.E."/>
            <person name="Buhay C.J."/>
            <person name="Chandrabose M.N."/>
            <person name="Dao M."/>
            <person name="Davis C."/>
            <person name="Delehaunty K.D."/>
            <person name="Ding Y."/>
            <person name="Dinh H.H."/>
            <person name="Dugan-Rocha S."/>
            <person name="Fulton L.A."/>
            <person name="Gabisi R.A."/>
            <person name="Garner T.T."/>
            <person name="Godfrey J."/>
            <person name="Hawes A.C."/>
            <person name="Hernandez J."/>
            <person name="Hines S."/>
            <person name="Holder M."/>
            <person name="Hume J."/>
            <person name="Jhangiani S.N."/>
            <person name="Joshi V."/>
            <person name="Khan Z.M."/>
            <person name="Kirkness E.F."/>
            <person name="Cree A."/>
            <person name="Fowler R.G."/>
            <person name="Lee S."/>
            <person name="Lewis L.R."/>
            <person name="Li Z."/>
            <person name="Liu Y.-S."/>
            <person name="Moore S.M."/>
            <person name="Muzny D."/>
            <person name="Nazareth L.V."/>
            <person name="Ngo D.N."/>
            <person name="Okwuonu G.O."/>
            <person name="Pai G."/>
            <person name="Parker D."/>
            <person name="Paul H.A."/>
            <person name="Pfannkoch C."/>
            <person name="Pohl C.S."/>
            <person name="Rogers Y.-H.C."/>
            <person name="Ruiz S.J."/>
            <person name="Sabo A."/>
            <person name="Santibanez J."/>
            <person name="Schneider B.W."/>
            <person name="Smith S.M."/>
            <person name="Sodergren E."/>
            <person name="Svatek A.F."/>
            <person name="Utterback T.R."/>
            <person name="Vattathil S."/>
            <person name="Warren W."/>
            <person name="White C.S."/>
            <person name="Chinwalla A.T."/>
            <person name="Feng Y."/>
            <person name="Halpern A.L."/>
            <person name="Hillier L.W."/>
            <person name="Huang X."/>
            <person name="Minx P."/>
            <person name="Nelson J.O."/>
            <person name="Pepin K.H."/>
            <person name="Qin X."/>
            <person name="Sutton G.G."/>
            <person name="Venter E."/>
            <person name="Walenz B.P."/>
            <person name="Wallis J.W."/>
            <person name="Worley K.C."/>
            <person name="Yang S.-P."/>
            <person name="Jones S.M."/>
            <person name="Marra M.A."/>
            <person name="Rocchi M."/>
            <person name="Schein J.E."/>
            <person name="Baertsch R."/>
            <person name="Clarke L."/>
            <person name="Csuros M."/>
            <person name="Glasscock J."/>
            <person name="Harris R.A."/>
            <person name="Havlak P."/>
            <person name="Jackson A.R."/>
            <person name="Jiang H."/>
            <person name="Liu Y."/>
            <person name="Messina D.N."/>
            <person name="Shen Y."/>
            <person name="Song H.X.-Z."/>
            <person name="Wylie T."/>
            <person name="Zhang L."/>
            <person name="Birney E."/>
            <person name="Han K."/>
            <person name="Konkel M.K."/>
            <person name="Lee J."/>
            <person name="Smit A.F.A."/>
            <person name="Ullmer B."/>
            <person name="Wang H."/>
            <person name="Xing J."/>
            <person name="Burhans R."/>
            <person name="Cheng Z."/>
            <person name="Karro J.E."/>
            <person name="Ma J."/>
            <person name="Raney B."/>
            <person name="She X."/>
            <person name="Cox M.J."/>
            <person name="Demuth J.P."/>
            <person name="Dumas L.J."/>
            <person name="Han S.-G."/>
            <person name="Hopkins J."/>
            <person name="Karimpour-Fard A."/>
            <person name="Kim Y.H."/>
            <person name="Pollack J.R."/>
            <person name="Vinar T."/>
            <person name="Addo-Quaye C."/>
            <person name="Degenhardt J."/>
            <person name="Denby A."/>
            <person name="Hubisz M.J."/>
            <person name="Indap A."/>
            <person name="Kosiol C."/>
            <person name="Lahn B.T."/>
            <person name="Lawson H.A."/>
            <person name="Marklein A."/>
            <person name="Nielsen R."/>
            <person name="Vallender E.J."/>
            <person name="Clark A.G."/>
            <person name="Ferguson B."/>
            <person name="Hernandez R.D."/>
            <person name="Hirani K."/>
            <person name="Kehrer-Sawatzki H."/>
            <person name="Kolb J."/>
            <person name="Patil S."/>
            <person name="Pu L.-L."/>
            <person name="Ren Y."/>
            <person name="Smith D.G."/>
            <person name="Wheeler D.A."/>
            <person name="Schenck I."/>
            <person name="Ball E.V."/>
            <person name="Chen R."/>
            <person name="Cooper D.N."/>
            <person name="Giardine B."/>
            <person name="Hsu F."/>
            <person name="Kent W.J."/>
            <person name="Lesk A."/>
            <person name="Nelson D.L."/>
            <person name="O'brien W.E."/>
            <person name="Pruefer K."/>
            <person name="Stenson P.D."/>
            <person name="Wallace J.C."/>
            <person name="Ke H."/>
            <person name="Liu X.-M."/>
            <person name="Wang P."/>
            <person name="Xiang A.P."/>
            <person name="Yang F."/>
            <person name="Barber G.P."/>
            <person name="Haussler D."/>
            <person name="Karolchik D."/>
            <person name="Kern A.D."/>
            <person name="Kuhn R.M."/>
            <person name="Smith K.E."/>
            <person name="Zwieg A.S."/>
        </authorList>
    </citation>
    <scope>NUCLEOTIDE SEQUENCE [LARGE SCALE GENOMIC DNA]</scope>
    <source>
        <strain evidence="12">17573</strain>
    </source>
</reference>
<sequence length="331" mass="37010">MLLVERQRRSAPDWGSGCALNGEGRGLRDIGRGRAGVAGAGGDGETPPPLSMPVQVSSPSCLGARKRFISKTPRGPRLLPLRSRSAMAAAASPAFLLCLSFLHLLSGWSRAGRADTHCLCYDFIIIPKFRPEPRWCEVQGLVDERPFLHYDCVNHKAKAFASLGKKVNVTKTWEKQTETLGDVVDFLKGQLPDIQVENLMPIEPLILQARMSCEHEAQGHGRGSWQFLFNGQTFLLFDSNNRKWTALQPGAKKMKEKWEKNTEVTTFFQKISMGDCKTWLEEFLMYWEQMLDPTKPPTVAQGTTHPKAMATTLIPWRLLLIILLCFILAGS</sequence>
<dbReference type="GO" id="GO:0002486">
    <property type="term" value="P:antigen processing and presentation of endogenous peptide antigen via MHC class I via ER pathway, TAP-independent"/>
    <property type="evidence" value="ECO:0000318"/>
    <property type="project" value="GO_Central"/>
</dbReference>
<feature type="region of interest" description="Disordered" evidence="8">
    <location>
        <begin position="31"/>
        <end position="55"/>
    </location>
</feature>
<dbReference type="AlphaFoldDB" id="A0A5F8ALN9"/>
<keyword evidence="5" id="KW-1015">Disulfide bond</keyword>
<reference evidence="11" key="4">
    <citation type="submission" date="2025-09" db="UniProtKB">
        <authorList>
            <consortium name="Ensembl"/>
        </authorList>
    </citation>
    <scope>IDENTIFICATION</scope>
    <source>
        <strain evidence="11">17573</strain>
    </source>
</reference>
<evidence type="ECO:0000256" key="2">
    <source>
        <dbReference type="ARBA" id="ARBA00006909"/>
    </source>
</evidence>